<gene>
    <name evidence="1" type="ORF">BS47DRAFT_1090054</name>
</gene>
<comment type="caution">
    <text evidence="1">The sequence shown here is derived from an EMBL/GenBank/DDBJ whole genome shotgun (WGS) entry which is preliminary data.</text>
</comment>
<organism evidence="1 2">
    <name type="scientific">Hydnum rufescens UP504</name>
    <dbReference type="NCBI Taxonomy" id="1448309"/>
    <lineage>
        <taxon>Eukaryota</taxon>
        <taxon>Fungi</taxon>
        <taxon>Dikarya</taxon>
        <taxon>Basidiomycota</taxon>
        <taxon>Agaricomycotina</taxon>
        <taxon>Agaricomycetes</taxon>
        <taxon>Cantharellales</taxon>
        <taxon>Hydnaceae</taxon>
        <taxon>Hydnum</taxon>
    </lineage>
</organism>
<reference evidence="1" key="1">
    <citation type="journal article" date="2020" name="Nat. Commun.">
        <title>Large-scale genome sequencing of mycorrhizal fungi provides insights into the early evolution of symbiotic traits.</title>
        <authorList>
            <person name="Miyauchi S."/>
            <person name="Kiss E."/>
            <person name="Kuo A."/>
            <person name="Drula E."/>
            <person name="Kohler A."/>
            <person name="Sanchez-Garcia M."/>
            <person name="Morin E."/>
            <person name="Andreopoulos B."/>
            <person name="Barry K.W."/>
            <person name="Bonito G."/>
            <person name="Buee M."/>
            <person name="Carver A."/>
            <person name="Chen C."/>
            <person name="Cichocki N."/>
            <person name="Clum A."/>
            <person name="Culley D."/>
            <person name="Crous P.W."/>
            <person name="Fauchery L."/>
            <person name="Girlanda M."/>
            <person name="Hayes R.D."/>
            <person name="Keri Z."/>
            <person name="LaButti K."/>
            <person name="Lipzen A."/>
            <person name="Lombard V."/>
            <person name="Magnuson J."/>
            <person name="Maillard F."/>
            <person name="Murat C."/>
            <person name="Nolan M."/>
            <person name="Ohm R.A."/>
            <person name="Pangilinan J."/>
            <person name="Pereira M.F."/>
            <person name="Perotto S."/>
            <person name="Peter M."/>
            <person name="Pfister S."/>
            <person name="Riley R."/>
            <person name="Sitrit Y."/>
            <person name="Stielow J.B."/>
            <person name="Szollosi G."/>
            <person name="Zifcakova L."/>
            <person name="Stursova M."/>
            <person name="Spatafora J.W."/>
            <person name="Tedersoo L."/>
            <person name="Vaario L.M."/>
            <person name="Yamada A."/>
            <person name="Yan M."/>
            <person name="Wang P."/>
            <person name="Xu J."/>
            <person name="Bruns T."/>
            <person name="Baldrian P."/>
            <person name="Vilgalys R."/>
            <person name="Dunand C."/>
            <person name="Henrissat B."/>
            <person name="Grigoriev I.V."/>
            <person name="Hibbett D."/>
            <person name="Nagy L.G."/>
            <person name="Martin F.M."/>
        </authorList>
    </citation>
    <scope>NUCLEOTIDE SEQUENCE</scope>
    <source>
        <strain evidence="1">UP504</strain>
    </source>
</reference>
<dbReference type="AlphaFoldDB" id="A0A9P6AUM0"/>
<name>A0A9P6AUM0_9AGAM</name>
<dbReference type="Proteomes" id="UP000886523">
    <property type="component" value="Unassembled WGS sequence"/>
</dbReference>
<evidence type="ECO:0000313" key="1">
    <source>
        <dbReference type="EMBL" id="KAF9512278.1"/>
    </source>
</evidence>
<sequence length="184" mass="19886">MRGHSGRNEIPAFEGLQEPKSGPAIIGHGLHCRMREYVKECRGMPPAVVGLDRLSESSLENSSDPLSSHCDFDMHSFVLIAAGILGAPLEVVIFGENTHKIQFVVSFSQSRRLASEGRILSAAAVLAVSRGLDMRQAIATDRHQGLPHGAYAVGLVPGSPHIPITVRNGSTYSTVQNNWILAYF</sequence>
<protein>
    <submittedName>
        <fullName evidence="1">Uncharacterized protein</fullName>
    </submittedName>
</protein>
<keyword evidence="2" id="KW-1185">Reference proteome</keyword>
<accession>A0A9P6AUM0</accession>
<proteinExistence type="predicted"/>
<dbReference type="EMBL" id="MU128989">
    <property type="protein sequence ID" value="KAF9512278.1"/>
    <property type="molecule type" value="Genomic_DNA"/>
</dbReference>
<evidence type="ECO:0000313" key="2">
    <source>
        <dbReference type="Proteomes" id="UP000886523"/>
    </source>
</evidence>